<feature type="non-terminal residue" evidence="1">
    <location>
        <position position="40"/>
    </location>
</feature>
<dbReference type="AlphaFoldDB" id="A0A381UM83"/>
<dbReference type="InterPro" id="IPR029017">
    <property type="entry name" value="Enolase-like_N"/>
</dbReference>
<gene>
    <name evidence="1" type="ORF">METZ01_LOCUS81612</name>
</gene>
<proteinExistence type="predicted"/>
<evidence type="ECO:0008006" key="2">
    <source>
        <dbReference type="Google" id="ProtNLM"/>
    </source>
</evidence>
<reference evidence="1" key="1">
    <citation type="submission" date="2018-05" db="EMBL/GenBank/DDBJ databases">
        <authorList>
            <person name="Lanie J.A."/>
            <person name="Ng W.-L."/>
            <person name="Kazmierczak K.M."/>
            <person name="Andrzejewski T.M."/>
            <person name="Davidsen T.M."/>
            <person name="Wayne K.J."/>
            <person name="Tettelin H."/>
            <person name="Glass J.I."/>
            <person name="Rusch D."/>
            <person name="Podicherti R."/>
            <person name="Tsui H.-C.T."/>
            <person name="Winkler M.E."/>
        </authorList>
    </citation>
    <scope>NUCLEOTIDE SEQUENCE</scope>
</reference>
<dbReference type="Gene3D" id="3.30.390.10">
    <property type="entry name" value="Enolase-like, N-terminal domain"/>
    <property type="match status" value="1"/>
</dbReference>
<accession>A0A381UM83</accession>
<name>A0A381UM83_9ZZZZ</name>
<evidence type="ECO:0000313" key="1">
    <source>
        <dbReference type="EMBL" id="SVA28758.1"/>
    </source>
</evidence>
<dbReference type="EMBL" id="UINC01006640">
    <property type="protein sequence ID" value="SVA28758.1"/>
    <property type="molecule type" value="Genomic_DNA"/>
</dbReference>
<organism evidence="1">
    <name type="scientific">marine metagenome</name>
    <dbReference type="NCBI Taxonomy" id="408172"/>
    <lineage>
        <taxon>unclassified sequences</taxon>
        <taxon>metagenomes</taxon>
        <taxon>ecological metagenomes</taxon>
    </lineage>
</organism>
<sequence length="40" mass="4122">MSFNDSGTEMKITDLKVAIIGNAPIVRITTDEGIDGVGAA</sequence>
<protein>
    <recommendedName>
        <fullName evidence="2">Mandelate racemase/muconate lactonizing enzyme N-terminal domain-containing protein</fullName>
    </recommendedName>
</protein>